<organism evidence="2 4">
    <name type="scientific">Caenorhabditis briggsae</name>
    <dbReference type="NCBI Taxonomy" id="6238"/>
    <lineage>
        <taxon>Eukaryota</taxon>
        <taxon>Metazoa</taxon>
        <taxon>Ecdysozoa</taxon>
        <taxon>Nematoda</taxon>
        <taxon>Chromadorea</taxon>
        <taxon>Rhabditida</taxon>
        <taxon>Rhabditina</taxon>
        <taxon>Rhabditomorpha</taxon>
        <taxon>Rhabditoidea</taxon>
        <taxon>Rhabditidae</taxon>
        <taxon>Peloderinae</taxon>
        <taxon>Caenorhabditis</taxon>
    </lineage>
</organism>
<evidence type="ECO:0000313" key="2">
    <source>
        <dbReference type="EMBL" id="ULU03497.1"/>
    </source>
</evidence>
<gene>
    <name evidence="2" type="ORF">L3Y34_002801</name>
    <name evidence="3" type="ORF">L5515_005641</name>
</gene>
<evidence type="ECO:0000313" key="5">
    <source>
        <dbReference type="Proteomes" id="UP000829354"/>
    </source>
</evidence>
<proteinExistence type="predicted"/>
<dbReference type="InterPro" id="IPR008588">
    <property type="entry name" value="DUF870_CAE_spp"/>
</dbReference>
<dbReference type="Proteomes" id="UP000827892">
    <property type="component" value="Chromosome III"/>
</dbReference>
<name>A0AAE9IT05_CAEBR</name>
<dbReference type="Proteomes" id="UP000829354">
    <property type="component" value="Chromosome III"/>
</dbReference>
<feature type="chain" id="PRO_5044707384" evidence="1">
    <location>
        <begin position="17"/>
        <end position="132"/>
    </location>
</feature>
<dbReference type="Pfam" id="PF05912">
    <property type="entry name" value="DUF870"/>
    <property type="match status" value="1"/>
</dbReference>
<protein>
    <submittedName>
        <fullName evidence="2">Uncharacterized protein</fullName>
    </submittedName>
</protein>
<dbReference type="PANTHER" id="PTHR21479:SF28">
    <property type="entry name" value="PROTEIN CBG24148"/>
    <property type="match status" value="1"/>
</dbReference>
<dbReference type="EMBL" id="CP092622">
    <property type="protein sequence ID" value="UMM26116.1"/>
    <property type="molecule type" value="Genomic_DNA"/>
</dbReference>
<keyword evidence="1" id="KW-0732">Signal</keyword>
<evidence type="ECO:0000313" key="4">
    <source>
        <dbReference type="Proteomes" id="UP000827892"/>
    </source>
</evidence>
<evidence type="ECO:0000256" key="1">
    <source>
        <dbReference type="SAM" id="SignalP"/>
    </source>
</evidence>
<feature type="signal peptide" evidence="1">
    <location>
        <begin position="1"/>
        <end position="16"/>
    </location>
</feature>
<accession>A0AAE9IT05</accession>
<sequence>MKFLICLLSVLAIASATTFTFDGLMKCESKGIWCFTIRAMEYDLISNDEIAKYKKCNGPNMLLDKMPTEYKMSGSQDNDGLLDNYFEVGFEVTHNCTGTEQYIYTDYVEVPVKEGVFSMSKNFDLNANDVMP</sequence>
<evidence type="ECO:0000313" key="3">
    <source>
        <dbReference type="EMBL" id="UMM26116.1"/>
    </source>
</evidence>
<keyword evidence="5" id="KW-1185">Reference proteome</keyword>
<dbReference type="AlphaFoldDB" id="A0AAE9IT05"/>
<dbReference type="PANTHER" id="PTHR21479">
    <property type="match status" value="1"/>
</dbReference>
<reference evidence="2 4" key="2">
    <citation type="submission" date="2022-05" db="EMBL/GenBank/DDBJ databases">
        <title>Chromosome-level reference genomes for two strains of Caenorhabditis briggsae: an improved platform for comparative genomics.</title>
        <authorList>
            <person name="Stevens L."/>
            <person name="Andersen E.C."/>
        </authorList>
    </citation>
    <scope>NUCLEOTIDE SEQUENCE [LARGE SCALE GENOMIC DNA]</scope>
    <source>
        <strain evidence="2">QX1410_ONT</strain>
        <tissue evidence="2">Whole-organism</tissue>
    </source>
</reference>
<dbReference type="EMBL" id="CP090893">
    <property type="protein sequence ID" value="ULU03497.1"/>
    <property type="molecule type" value="Genomic_DNA"/>
</dbReference>
<reference evidence="3 5" key="1">
    <citation type="submission" date="2022-04" db="EMBL/GenBank/DDBJ databases">
        <title>Chromosome-level reference genomes for two strains of Caenorhabditis briggsae: an improved platform for comparative genomics.</title>
        <authorList>
            <person name="Stevens L."/>
            <person name="Andersen E."/>
        </authorList>
    </citation>
    <scope>NUCLEOTIDE SEQUENCE [LARGE SCALE GENOMIC DNA]</scope>
    <source>
        <strain evidence="3">VX34</strain>
        <tissue evidence="3">Whole-organism</tissue>
    </source>
</reference>